<dbReference type="PANTHER" id="PTHR32089:SF112">
    <property type="entry name" value="LYSOZYME-LIKE PROTEIN-RELATED"/>
    <property type="match status" value="1"/>
</dbReference>
<evidence type="ECO:0000256" key="2">
    <source>
        <dbReference type="PROSITE-ProRule" id="PRU00284"/>
    </source>
</evidence>
<feature type="transmembrane region" description="Helical" evidence="3">
    <location>
        <begin position="87"/>
        <end position="103"/>
    </location>
</feature>
<accession>A0A1M5VTV4</accession>
<sequence length="486" mass="54005">MDYKKNIDLKNKIMLAGFIGSVILRVIFDVILKVDQKAIVILIAAAIPLALVDIILVLRKKIIPAMYFGIFMYGVVIFIMFISDPNWANFILIYYGVMLISVYQDFKVLIIEALVSSALIIYFFLTYKTSLFASVGYEELIFYILYIVAASAVLSINAFITKTIYKNIEDNHKETKEAKQKAEVLLEKIYTTIKTLTDANKKIRNGISSTGQITEEITSSTSEVSSGASNQVEVVDSMKSVMEVGVEKVEEVTNAIRTMEELSRSTENVVLEGTNKVDILSSEMNKVNSDITSVVSLITELSEENSKIVQIINSITEISEQTNLLALNASIEAARAGEHGKGFAVVAEEVRKLAEDSKASTDKVESILNNISNKTQVVANQILKEQKSIQACNDHTNDVKDLFKNVNSNTSNVLSHSKNVSSQYRILEKSMKDSLDSVHNISDNVEETAASMEQIFLAINELNKSIVDMTSSYNEIDNICKELESL</sequence>
<dbReference type="RefSeq" id="WP_073016942.1">
    <property type="nucleotide sequence ID" value="NZ_FQXU01000004.1"/>
</dbReference>
<dbReference type="PANTHER" id="PTHR32089">
    <property type="entry name" value="METHYL-ACCEPTING CHEMOTAXIS PROTEIN MCPB"/>
    <property type="match status" value="1"/>
</dbReference>
<dbReference type="PROSITE" id="PS50111">
    <property type="entry name" value="CHEMOTAXIS_TRANSDUC_2"/>
    <property type="match status" value="1"/>
</dbReference>
<evidence type="ECO:0000313" key="5">
    <source>
        <dbReference type="EMBL" id="SHH78600.1"/>
    </source>
</evidence>
<dbReference type="EMBL" id="FQXU01000004">
    <property type="protein sequence ID" value="SHH78600.1"/>
    <property type="molecule type" value="Genomic_DNA"/>
</dbReference>
<dbReference type="SMART" id="SM00283">
    <property type="entry name" value="MA"/>
    <property type="match status" value="1"/>
</dbReference>
<evidence type="ECO:0000259" key="4">
    <source>
        <dbReference type="PROSITE" id="PS50111"/>
    </source>
</evidence>
<dbReference type="AlphaFoldDB" id="A0A1M5VTV4"/>
<feature type="domain" description="Methyl-accepting transducer" evidence="4">
    <location>
        <begin position="206"/>
        <end position="463"/>
    </location>
</feature>
<keyword evidence="1 2" id="KW-0807">Transducer</keyword>
<evidence type="ECO:0000313" key="6">
    <source>
        <dbReference type="Proteomes" id="UP000184241"/>
    </source>
</evidence>
<name>A0A1M5VTV4_9CLOT</name>
<feature type="transmembrane region" description="Helical" evidence="3">
    <location>
        <begin position="65"/>
        <end position="81"/>
    </location>
</feature>
<keyword evidence="3" id="KW-0812">Transmembrane</keyword>
<feature type="transmembrane region" description="Helical" evidence="3">
    <location>
        <begin position="108"/>
        <end position="125"/>
    </location>
</feature>
<dbReference type="Pfam" id="PF00015">
    <property type="entry name" value="MCPsignal"/>
    <property type="match status" value="1"/>
</dbReference>
<feature type="transmembrane region" description="Helical" evidence="3">
    <location>
        <begin position="38"/>
        <end position="58"/>
    </location>
</feature>
<proteinExistence type="predicted"/>
<keyword evidence="3" id="KW-0472">Membrane</keyword>
<dbReference type="InterPro" id="IPR004089">
    <property type="entry name" value="MCPsignal_dom"/>
</dbReference>
<reference evidence="5 6" key="1">
    <citation type="submission" date="2016-11" db="EMBL/GenBank/DDBJ databases">
        <authorList>
            <person name="Jaros S."/>
            <person name="Januszkiewicz K."/>
            <person name="Wedrychowicz H."/>
        </authorList>
    </citation>
    <scope>NUCLEOTIDE SEQUENCE [LARGE SCALE GENOMIC DNA]</scope>
    <source>
        <strain evidence="5 6">DSM 6191</strain>
    </source>
</reference>
<keyword evidence="3" id="KW-1133">Transmembrane helix</keyword>
<feature type="transmembrane region" description="Helical" evidence="3">
    <location>
        <begin position="12"/>
        <end position="32"/>
    </location>
</feature>
<organism evidence="5 6">
    <name type="scientific">Clostridium intestinale DSM 6191</name>
    <dbReference type="NCBI Taxonomy" id="1121320"/>
    <lineage>
        <taxon>Bacteria</taxon>
        <taxon>Bacillati</taxon>
        <taxon>Bacillota</taxon>
        <taxon>Clostridia</taxon>
        <taxon>Eubacteriales</taxon>
        <taxon>Clostridiaceae</taxon>
        <taxon>Clostridium</taxon>
    </lineage>
</organism>
<dbReference type="SUPFAM" id="SSF58104">
    <property type="entry name" value="Methyl-accepting chemotaxis protein (MCP) signaling domain"/>
    <property type="match status" value="1"/>
</dbReference>
<dbReference type="GO" id="GO:0007165">
    <property type="term" value="P:signal transduction"/>
    <property type="evidence" value="ECO:0007669"/>
    <property type="project" value="UniProtKB-KW"/>
</dbReference>
<dbReference type="GO" id="GO:0016020">
    <property type="term" value="C:membrane"/>
    <property type="evidence" value="ECO:0007669"/>
    <property type="project" value="InterPro"/>
</dbReference>
<feature type="transmembrane region" description="Helical" evidence="3">
    <location>
        <begin position="140"/>
        <end position="160"/>
    </location>
</feature>
<evidence type="ECO:0000256" key="3">
    <source>
        <dbReference type="SAM" id="Phobius"/>
    </source>
</evidence>
<protein>
    <submittedName>
        <fullName evidence="5">Methyl-accepting chemotaxis protein</fullName>
    </submittedName>
</protein>
<dbReference type="Gene3D" id="1.10.287.950">
    <property type="entry name" value="Methyl-accepting chemotaxis protein"/>
    <property type="match status" value="1"/>
</dbReference>
<gene>
    <name evidence="5" type="ORF">SAMN02745941_00787</name>
</gene>
<evidence type="ECO:0000256" key="1">
    <source>
        <dbReference type="ARBA" id="ARBA00023224"/>
    </source>
</evidence>
<dbReference type="Proteomes" id="UP000184241">
    <property type="component" value="Unassembled WGS sequence"/>
</dbReference>